<comment type="caution">
    <text evidence="1">The sequence shown here is derived from an EMBL/GenBank/DDBJ whole genome shotgun (WGS) entry which is preliminary data.</text>
</comment>
<dbReference type="EMBL" id="BART01002831">
    <property type="protein sequence ID" value="GAG68620.1"/>
    <property type="molecule type" value="Genomic_DNA"/>
</dbReference>
<feature type="non-terminal residue" evidence="1">
    <location>
        <position position="1"/>
    </location>
</feature>
<accession>X0ZG47</accession>
<organism evidence="1">
    <name type="scientific">marine sediment metagenome</name>
    <dbReference type="NCBI Taxonomy" id="412755"/>
    <lineage>
        <taxon>unclassified sequences</taxon>
        <taxon>metagenomes</taxon>
        <taxon>ecological metagenomes</taxon>
    </lineage>
</organism>
<name>X0ZG47_9ZZZZ</name>
<protein>
    <submittedName>
        <fullName evidence="1">Uncharacterized protein</fullName>
    </submittedName>
</protein>
<dbReference type="AlphaFoldDB" id="X0ZG47"/>
<sequence length="32" mass="3871">KEREYEFPYDPEITTPNLIKIKSINEVLNYIT</sequence>
<gene>
    <name evidence="1" type="ORF">S01H4_08302</name>
</gene>
<reference evidence="1" key="1">
    <citation type="journal article" date="2014" name="Front. Microbiol.">
        <title>High frequency of phylogenetically diverse reductive dehalogenase-homologous genes in deep subseafloor sedimentary metagenomes.</title>
        <authorList>
            <person name="Kawai M."/>
            <person name="Futagami T."/>
            <person name="Toyoda A."/>
            <person name="Takaki Y."/>
            <person name="Nishi S."/>
            <person name="Hori S."/>
            <person name="Arai W."/>
            <person name="Tsubouchi T."/>
            <person name="Morono Y."/>
            <person name="Uchiyama I."/>
            <person name="Ito T."/>
            <person name="Fujiyama A."/>
            <person name="Inagaki F."/>
            <person name="Takami H."/>
        </authorList>
    </citation>
    <scope>NUCLEOTIDE SEQUENCE</scope>
    <source>
        <strain evidence="1">Expedition CK06-06</strain>
    </source>
</reference>
<evidence type="ECO:0000313" key="1">
    <source>
        <dbReference type="EMBL" id="GAG68620.1"/>
    </source>
</evidence>
<proteinExistence type="predicted"/>